<protein>
    <submittedName>
        <fullName evidence="1">DUF4360 domain-containing protein</fullName>
    </submittedName>
</protein>
<dbReference type="STRING" id="1220554.GCA_001552135_02389"/>
<dbReference type="PANTHER" id="PTHR38847">
    <property type="match status" value="1"/>
</dbReference>
<evidence type="ECO:0000313" key="2">
    <source>
        <dbReference type="Proteomes" id="UP000323380"/>
    </source>
</evidence>
<dbReference type="InterPro" id="IPR025649">
    <property type="entry name" value="DUF4360"/>
</dbReference>
<reference evidence="1 2" key="1">
    <citation type="submission" date="2019-08" db="EMBL/GenBank/DDBJ databases">
        <title>Actinomadura sp. nov. CYP1-5 isolated from mountain soil.</title>
        <authorList>
            <person name="Songsumanus A."/>
            <person name="Kuncharoen N."/>
            <person name="Kudo T."/>
            <person name="Yuki M."/>
            <person name="Igarashi Y."/>
            <person name="Tanasupawat S."/>
        </authorList>
    </citation>
    <scope>NUCLEOTIDE SEQUENCE [LARGE SCALE GENOMIC DNA]</scope>
    <source>
        <strain evidence="1 2">JCM 14158</strain>
    </source>
</reference>
<evidence type="ECO:0000313" key="1">
    <source>
        <dbReference type="EMBL" id="TYB48635.1"/>
    </source>
</evidence>
<dbReference type="PANTHER" id="PTHR38847:SF1">
    <property type="entry name" value="PSEUDOURIDINE SYNTHASE RSUA_RLUA-LIKE DOMAIN-CONTAINING PROTEIN"/>
    <property type="match status" value="1"/>
</dbReference>
<keyword evidence="2" id="KW-1185">Reference proteome</keyword>
<organism evidence="1 2">
    <name type="scientific">Actinomadura chibensis</name>
    <dbReference type="NCBI Taxonomy" id="392828"/>
    <lineage>
        <taxon>Bacteria</taxon>
        <taxon>Bacillati</taxon>
        <taxon>Actinomycetota</taxon>
        <taxon>Actinomycetes</taxon>
        <taxon>Streptosporangiales</taxon>
        <taxon>Thermomonosporaceae</taxon>
        <taxon>Actinomadura</taxon>
    </lineage>
</organism>
<proteinExistence type="predicted"/>
<comment type="caution">
    <text evidence="1">The sequence shown here is derived from an EMBL/GenBank/DDBJ whole genome shotgun (WGS) entry which is preliminary data.</text>
</comment>
<name>A0A5D0NW24_9ACTN</name>
<dbReference type="EMBL" id="VSFG01000001">
    <property type="protein sequence ID" value="TYB48635.1"/>
    <property type="molecule type" value="Genomic_DNA"/>
</dbReference>
<dbReference type="Pfam" id="PF14273">
    <property type="entry name" value="DUF4360"/>
    <property type="match status" value="1"/>
</dbReference>
<sequence>MAAESARDVGAPFLAISLAETSMAHAKRRVISLFGAVVAVSALTAPAASAAPAGPPPPGGVTFELANLTGPTGCQISGYAWTADATAFTVTYSRYQGRAGGGSAPADRWKRCVIALRVHAPSGYTYGIERTDYRGFADLADGTTGTLKARSYFPDRADSPVRDVLSLNGPYSGNWTAADETLPEQVVYQPCGEIRSLFLHSELAVDLGTSDGSKASVMSLDSTDGSLKVTYRFAWKNCPR</sequence>
<dbReference type="Proteomes" id="UP000323380">
    <property type="component" value="Unassembled WGS sequence"/>
</dbReference>
<accession>A0A5D0NW24</accession>
<gene>
    <name evidence="1" type="ORF">FXF69_05455</name>
</gene>
<dbReference type="AlphaFoldDB" id="A0A5D0NW24"/>